<feature type="compositionally biased region" description="Low complexity" evidence="1">
    <location>
        <begin position="7"/>
        <end position="19"/>
    </location>
</feature>
<gene>
    <name evidence="2" type="ORF">M231_03690</name>
</gene>
<feature type="compositionally biased region" description="Basic and acidic residues" evidence="1">
    <location>
        <begin position="143"/>
        <end position="152"/>
    </location>
</feature>
<dbReference type="Proteomes" id="UP000289152">
    <property type="component" value="Unassembled WGS sequence"/>
</dbReference>
<evidence type="ECO:0000313" key="2">
    <source>
        <dbReference type="EMBL" id="RXK39066.1"/>
    </source>
</evidence>
<dbReference type="InParanoid" id="A0A4Q1BMM2"/>
<feature type="compositionally biased region" description="Basic and acidic residues" evidence="1">
    <location>
        <begin position="81"/>
        <end position="115"/>
    </location>
</feature>
<comment type="caution">
    <text evidence="2">The sequence shown here is derived from an EMBL/GenBank/DDBJ whole genome shotgun (WGS) entry which is preliminary data.</text>
</comment>
<evidence type="ECO:0000256" key="1">
    <source>
        <dbReference type="SAM" id="MobiDB-lite"/>
    </source>
</evidence>
<proteinExistence type="predicted"/>
<feature type="region of interest" description="Disordered" evidence="1">
    <location>
        <begin position="1"/>
        <end position="152"/>
    </location>
</feature>
<organism evidence="2 3">
    <name type="scientific">Tremella mesenterica</name>
    <name type="common">Jelly fungus</name>
    <dbReference type="NCBI Taxonomy" id="5217"/>
    <lineage>
        <taxon>Eukaryota</taxon>
        <taxon>Fungi</taxon>
        <taxon>Dikarya</taxon>
        <taxon>Basidiomycota</taxon>
        <taxon>Agaricomycotina</taxon>
        <taxon>Tremellomycetes</taxon>
        <taxon>Tremellales</taxon>
        <taxon>Tremellaceae</taxon>
        <taxon>Tremella</taxon>
    </lineage>
</organism>
<accession>A0A4Q1BMM2</accession>
<dbReference type="EMBL" id="SDIL01000037">
    <property type="protein sequence ID" value="RXK39066.1"/>
    <property type="molecule type" value="Genomic_DNA"/>
</dbReference>
<feature type="compositionally biased region" description="Acidic residues" evidence="1">
    <location>
        <begin position="116"/>
        <end position="132"/>
    </location>
</feature>
<feature type="compositionally biased region" description="Polar residues" evidence="1">
    <location>
        <begin position="64"/>
        <end position="79"/>
    </location>
</feature>
<protein>
    <submittedName>
        <fullName evidence="2">Uncharacterized protein</fullName>
    </submittedName>
</protein>
<reference evidence="2 3" key="1">
    <citation type="submission" date="2016-06" db="EMBL/GenBank/DDBJ databases">
        <title>Evolution of pathogenesis and genome organization in the Tremellales.</title>
        <authorList>
            <person name="Cuomo C."/>
            <person name="Litvintseva A."/>
            <person name="Heitman J."/>
            <person name="Chen Y."/>
            <person name="Sun S."/>
            <person name="Springer D."/>
            <person name="Dromer F."/>
            <person name="Young S."/>
            <person name="Zeng Q."/>
            <person name="Chapman S."/>
            <person name="Gujja S."/>
            <person name="Saif S."/>
            <person name="Birren B."/>
        </authorList>
    </citation>
    <scope>NUCLEOTIDE SEQUENCE [LARGE SCALE GENOMIC DNA]</scope>
    <source>
        <strain evidence="2 3">ATCC 28783</strain>
    </source>
</reference>
<dbReference type="VEuPathDB" id="FungiDB:TREMEDRAFT_66037"/>
<dbReference type="AlphaFoldDB" id="A0A4Q1BMM2"/>
<sequence length="152" mass="16627">MLVTQRPPLSHSHSHSPLSLPRPTPPYSHHRTSSLRDPLPGATPPISEDEDYMRSGGRGDVSKSGFNSDSRGDHSTNGSGKDGRGDMSSDVGKIKLEYVDGEKGEAISEGRKRGQDDEEDYEDEEDDGEGEGDSSVRSRRKRTTDLRDDNDG</sequence>
<name>A0A4Q1BMM2_TREME</name>
<keyword evidence="3" id="KW-1185">Reference proteome</keyword>
<evidence type="ECO:0000313" key="3">
    <source>
        <dbReference type="Proteomes" id="UP000289152"/>
    </source>
</evidence>